<feature type="compositionally biased region" description="Basic and acidic residues" evidence="9">
    <location>
        <begin position="1"/>
        <end position="14"/>
    </location>
</feature>
<evidence type="ECO:0000256" key="2">
    <source>
        <dbReference type="ARBA" id="ARBA00004604"/>
    </source>
</evidence>
<dbReference type="AlphaFoldDB" id="C1HCX0"/>
<feature type="compositionally biased region" description="Polar residues" evidence="9">
    <location>
        <begin position="83"/>
        <end position="93"/>
    </location>
</feature>
<comment type="similarity">
    <text evidence="3">Belongs to the EFG1 family.</text>
</comment>
<evidence type="ECO:0000256" key="6">
    <source>
        <dbReference type="ARBA" id="ARBA00022552"/>
    </source>
</evidence>
<dbReference type="GeneID" id="9092679"/>
<keyword evidence="8" id="KW-0539">Nucleus</keyword>
<feature type="region of interest" description="Disordered" evidence="9">
    <location>
        <begin position="1"/>
        <end position="104"/>
    </location>
</feature>
<feature type="compositionally biased region" description="Basic and acidic residues" evidence="9">
    <location>
        <begin position="332"/>
        <end position="343"/>
    </location>
</feature>
<keyword evidence="11" id="KW-1185">Reference proteome</keyword>
<organism evidence="10 11">
    <name type="scientific">Paracoccidioides lutzii (strain ATCC MYA-826 / Pb01)</name>
    <name type="common">Paracoccidioides brasiliensis</name>
    <dbReference type="NCBI Taxonomy" id="502779"/>
    <lineage>
        <taxon>Eukaryota</taxon>
        <taxon>Fungi</taxon>
        <taxon>Dikarya</taxon>
        <taxon>Ascomycota</taxon>
        <taxon>Pezizomycotina</taxon>
        <taxon>Eurotiomycetes</taxon>
        <taxon>Eurotiomycetidae</taxon>
        <taxon>Onygenales</taxon>
        <taxon>Ajellomycetaceae</taxon>
        <taxon>Paracoccidioides</taxon>
    </lineage>
</organism>
<evidence type="ECO:0000256" key="4">
    <source>
        <dbReference type="ARBA" id="ARBA00018689"/>
    </source>
</evidence>
<feature type="compositionally biased region" description="Basic and acidic residues" evidence="9">
    <location>
        <begin position="38"/>
        <end position="57"/>
    </location>
</feature>
<gene>
    <name evidence="10" type="ORF">PAAG_08611</name>
</gene>
<dbReference type="HOGENOM" id="CLU_066912_0_0_1"/>
<dbReference type="PANTHER" id="PTHR33911:SF1">
    <property type="entry name" value="RRNA-PROCESSING PROTEIN EFG1"/>
    <property type="match status" value="1"/>
</dbReference>
<keyword evidence="6" id="KW-0698">rRNA processing</keyword>
<feature type="compositionally biased region" description="Polar residues" evidence="9">
    <location>
        <begin position="236"/>
        <end position="250"/>
    </location>
</feature>
<evidence type="ECO:0000256" key="7">
    <source>
        <dbReference type="ARBA" id="ARBA00023054"/>
    </source>
</evidence>
<dbReference type="GO" id="GO:0030688">
    <property type="term" value="C:preribosome, small subunit precursor"/>
    <property type="evidence" value="ECO:0007669"/>
    <property type="project" value="TreeGrafter"/>
</dbReference>
<dbReference type="InterPro" id="IPR050786">
    <property type="entry name" value="EFG1_rRNA-proc"/>
</dbReference>
<dbReference type="RefSeq" id="XP_002789442.2">
    <property type="nucleotide sequence ID" value="XM_002789396.2"/>
</dbReference>
<evidence type="ECO:0000256" key="9">
    <source>
        <dbReference type="SAM" id="MobiDB-lite"/>
    </source>
</evidence>
<dbReference type="OMA" id="APEQENP"/>
<dbReference type="Pfam" id="PF10153">
    <property type="entry name" value="Efg1"/>
    <property type="match status" value="1"/>
</dbReference>
<dbReference type="InterPro" id="IPR019310">
    <property type="entry name" value="Efg1"/>
</dbReference>
<evidence type="ECO:0000313" key="10">
    <source>
        <dbReference type="EMBL" id="EEH39342.2"/>
    </source>
</evidence>
<evidence type="ECO:0000313" key="11">
    <source>
        <dbReference type="Proteomes" id="UP000002059"/>
    </source>
</evidence>
<dbReference type="EMBL" id="KN294032">
    <property type="protein sequence ID" value="EEH39342.2"/>
    <property type="molecule type" value="Genomic_DNA"/>
</dbReference>
<name>C1HCX0_PARBA</name>
<dbReference type="eggNOG" id="KOG4484">
    <property type="taxonomic scope" value="Eukaryota"/>
</dbReference>
<dbReference type="Proteomes" id="UP000002059">
    <property type="component" value="Partially assembled WGS sequence"/>
</dbReference>
<evidence type="ECO:0000256" key="8">
    <source>
        <dbReference type="ARBA" id="ARBA00023242"/>
    </source>
</evidence>
<keyword evidence="7" id="KW-0175">Coiled coil</keyword>
<sequence>MDSSRDQGKRKDAGDDFIPLVPSKRHRGNDLDPQEAFPSERDERLNHQDGKDLNSEPRKRHSNPQIQSLKSHKTSQSRRDVRVSSTGRASAKQNRPRELDLPSAGELRNRIRDIKRLLKRADHLPPGVKIEKERALIGYERDLEIVESRKNRAAMIKKYHFVRFLERKTATRQLAKLIKQKKSLTKSNPNPNKQELDALEKYIYITEVDLNYAIYSPLTEKYISLYPNQHRDKQSAPEQENPKVTVNNSGEKPPLWYAVEQSMKDGTLDLLREGRLKIGISGQKKTAKNLSLPVMGRENEPSKRALSTAETDIKKFGKKIKKEMNKEVFSKHSKMDVDIARDDNDNDDDSDGGFFEE</sequence>
<feature type="compositionally biased region" description="Acidic residues" evidence="9">
    <location>
        <begin position="344"/>
        <end position="357"/>
    </location>
</feature>
<dbReference type="STRING" id="502779.C1HCX0"/>
<comment type="subcellular location">
    <subcellularLocation>
        <location evidence="2">Nucleus</location>
        <location evidence="2">Nucleolus</location>
    </subcellularLocation>
</comment>
<reference evidence="10 11" key="1">
    <citation type="journal article" date="2011" name="PLoS Genet.">
        <title>Comparative genomic analysis of human fungal pathogens causing paracoccidioidomycosis.</title>
        <authorList>
            <person name="Desjardins C.A."/>
            <person name="Champion M.D."/>
            <person name="Holder J.W."/>
            <person name="Muszewska A."/>
            <person name="Goldberg J."/>
            <person name="Bailao A.M."/>
            <person name="Brigido M.M."/>
            <person name="Ferreira M.E."/>
            <person name="Garcia A.M."/>
            <person name="Grynberg M."/>
            <person name="Gujja S."/>
            <person name="Heiman D.I."/>
            <person name="Henn M.R."/>
            <person name="Kodira C.D."/>
            <person name="Leon-Narvaez H."/>
            <person name="Longo L.V."/>
            <person name="Ma L.J."/>
            <person name="Malavazi I."/>
            <person name="Matsuo A.L."/>
            <person name="Morais F.V."/>
            <person name="Pereira M."/>
            <person name="Rodriguez-Brito S."/>
            <person name="Sakthikumar S."/>
            <person name="Salem-Izacc S.M."/>
            <person name="Sykes S.M."/>
            <person name="Teixeira M.M."/>
            <person name="Vallejo M.C."/>
            <person name="Walter M.E."/>
            <person name="Yandava C."/>
            <person name="Young S."/>
            <person name="Zeng Q."/>
            <person name="Zucker J."/>
            <person name="Felipe M.S."/>
            <person name="Goldman G.H."/>
            <person name="Haas B.J."/>
            <person name="McEwen J.G."/>
            <person name="Nino-Vega G."/>
            <person name="Puccia R."/>
            <person name="San-Blas G."/>
            <person name="Soares C.M."/>
            <person name="Birren B.W."/>
            <person name="Cuomo C.A."/>
        </authorList>
    </citation>
    <scope>NUCLEOTIDE SEQUENCE [LARGE SCALE GENOMIC DNA]</scope>
    <source>
        <strain evidence="11">ATCC MYA-826 / Pb01</strain>
    </source>
</reference>
<dbReference type="GO" id="GO:0005730">
    <property type="term" value="C:nucleolus"/>
    <property type="evidence" value="ECO:0007669"/>
    <property type="project" value="UniProtKB-SubCell"/>
</dbReference>
<feature type="region of interest" description="Disordered" evidence="9">
    <location>
        <begin position="332"/>
        <end position="357"/>
    </location>
</feature>
<protein>
    <recommendedName>
        <fullName evidence="4">rRNA-processing protein EFG1</fullName>
    </recommendedName>
    <alternativeName>
        <fullName evidence="5">rRNA-processing protein efg1</fullName>
    </alternativeName>
</protein>
<evidence type="ECO:0000256" key="1">
    <source>
        <dbReference type="ARBA" id="ARBA00002773"/>
    </source>
</evidence>
<dbReference type="KEGG" id="pbl:PAAG_08611"/>
<dbReference type="OrthoDB" id="47732at2759"/>
<evidence type="ECO:0000256" key="3">
    <source>
        <dbReference type="ARBA" id="ARBA00006916"/>
    </source>
</evidence>
<comment type="function">
    <text evidence="1">Involved in rRNA processing.</text>
</comment>
<dbReference type="PANTHER" id="PTHR33911">
    <property type="entry name" value="RRNA-PROCESSING PROTEIN EFG1"/>
    <property type="match status" value="1"/>
</dbReference>
<dbReference type="GO" id="GO:0000462">
    <property type="term" value="P:maturation of SSU-rRNA from tricistronic rRNA transcript (SSU-rRNA, 5.8S rRNA, LSU-rRNA)"/>
    <property type="evidence" value="ECO:0007669"/>
    <property type="project" value="TreeGrafter"/>
</dbReference>
<evidence type="ECO:0000256" key="5">
    <source>
        <dbReference type="ARBA" id="ARBA00019827"/>
    </source>
</evidence>
<accession>C1HCX0</accession>
<dbReference type="VEuPathDB" id="FungiDB:PAAG_08611"/>
<proteinExistence type="inferred from homology"/>
<feature type="region of interest" description="Disordered" evidence="9">
    <location>
        <begin position="230"/>
        <end position="252"/>
    </location>
</feature>